<comment type="caution">
    <text evidence="1">The sequence shown here is derived from an EMBL/GenBank/DDBJ whole genome shotgun (WGS) entry which is preliminary data.</text>
</comment>
<sequence>MIKDWKQHMNSPTPYRDFTQRLQLLIRKHPILMRTTLSNIFTMRLIGNKTHGDLAEIAISEFINQYMYDFRSIHVGKDLYRAKSKEEDIKIINEIT</sequence>
<evidence type="ECO:0000313" key="2">
    <source>
        <dbReference type="Proteomes" id="UP000242590"/>
    </source>
</evidence>
<dbReference type="AlphaFoldDB" id="A0A1T1D618"/>
<dbReference type="REBASE" id="200675">
    <property type="entry name" value="SspLMB152ORF1475P"/>
</dbReference>
<gene>
    <name evidence="1" type="ORF">BV53_01470</name>
</gene>
<organism evidence="1 2">
    <name type="scientific">Candidatus Synechococcus spongiarum LMB bulk15N</name>
    <dbReference type="NCBI Taxonomy" id="1943583"/>
    <lineage>
        <taxon>Bacteria</taxon>
        <taxon>Bacillati</taxon>
        <taxon>Cyanobacteriota</taxon>
        <taxon>Cyanophyceae</taxon>
        <taxon>Synechococcales</taxon>
        <taxon>Synechococcaceae</taxon>
        <taxon>Synechococcus</taxon>
    </lineage>
</organism>
<reference evidence="1 2" key="1">
    <citation type="submission" date="2017-02" db="EMBL/GenBank/DDBJ databases">
        <title>Draft Genome Sequences of 'Candidatus Synechococcus spongiarum', Cyanobacterial Symbionts of the Mediterranean Sponge Aplysina aerophoba from two locations.</title>
        <authorList>
            <person name="Slaby B.M."/>
            <person name="Hentschel U."/>
        </authorList>
    </citation>
    <scope>NUCLEOTIDE SEQUENCE [LARGE SCALE GENOMIC DNA]</scope>
    <source>
        <strain evidence="1">LMB bulk15N</strain>
    </source>
</reference>
<dbReference type="RefSeq" id="WP_219335639.1">
    <property type="nucleotide sequence ID" value="NZ_MWLE01000020.1"/>
</dbReference>
<protein>
    <submittedName>
        <fullName evidence="1">Uncharacterized protein</fullName>
    </submittedName>
</protein>
<evidence type="ECO:0000313" key="1">
    <source>
        <dbReference type="EMBL" id="OOV36282.1"/>
    </source>
</evidence>
<name>A0A1T1D618_9SYNE</name>
<feature type="non-terminal residue" evidence="1">
    <location>
        <position position="96"/>
    </location>
</feature>
<dbReference type="EMBL" id="MWLE01000020">
    <property type="protein sequence ID" value="OOV36282.1"/>
    <property type="molecule type" value="Genomic_DNA"/>
</dbReference>
<dbReference type="Proteomes" id="UP000242590">
    <property type="component" value="Unassembled WGS sequence"/>
</dbReference>
<proteinExistence type="predicted"/>
<accession>A0A1T1D618</accession>